<name>A0A1H3NVM6_9RHOB</name>
<dbReference type="AlphaFoldDB" id="A0A1H3NVM6"/>
<gene>
    <name evidence="2" type="ORF">SAMN05444004_104125</name>
</gene>
<dbReference type="STRING" id="1244108.SAMN05444004_104125"/>
<dbReference type="Proteomes" id="UP000198914">
    <property type="component" value="Unassembled WGS sequence"/>
</dbReference>
<dbReference type="GO" id="GO:0016740">
    <property type="term" value="F:transferase activity"/>
    <property type="evidence" value="ECO:0007669"/>
    <property type="project" value="UniProtKB-KW"/>
</dbReference>
<dbReference type="EMBL" id="FNPX01000004">
    <property type="protein sequence ID" value="SDY92770.1"/>
    <property type="molecule type" value="Genomic_DNA"/>
</dbReference>
<organism evidence="2 3">
    <name type="scientific">Jannaschia faecimaris</name>
    <dbReference type="NCBI Taxonomy" id="1244108"/>
    <lineage>
        <taxon>Bacteria</taxon>
        <taxon>Pseudomonadati</taxon>
        <taxon>Pseudomonadota</taxon>
        <taxon>Alphaproteobacteria</taxon>
        <taxon>Rhodobacterales</taxon>
        <taxon>Roseobacteraceae</taxon>
        <taxon>Jannaschia</taxon>
    </lineage>
</organism>
<feature type="domain" description="Histidine phosphotransferase ChpT C-terminal" evidence="1">
    <location>
        <begin position="110"/>
        <end position="225"/>
    </location>
</feature>
<keyword evidence="3" id="KW-1185">Reference proteome</keyword>
<sequence>MTNQHTGLKESVEIIHAKALLMSDENNNGTSNGQPEDPDLLALLGSRLCHDLVNPIGAIGNGLELLEMAPGDGKAEMALMRESLNAAMARIKFFRVAFGAGADDAMIAARDMRTTLDEMYGQSRTRVVWRDDAERSRHEMRLACLALTCIEVATPWGATIEVVRNEAAWVIHVDAKRLRIDEPLWQSLGRGILPPDLKGSEVQFGILARLARRLRRPVSVSADETHLSLIV</sequence>
<reference evidence="3" key="1">
    <citation type="submission" date="2016-10" db="EMBL/GenBank/DDBJ databases">
        <authorList>
            <person name="Varghese N."/>
            <person name="Submissions S."/>
        </authorList>
    </citation>
    <scope>NUCLEOTIDE SEQUENCE [LARGE SCALE GENOMIC DNA]</scope>
    <source>
        <strain evidence="3">DSM 100420</strain>
    </source>
</reference>
<dbReference type="Gene3D" id="3.30.565.10">
    <property type="entry name" value="Histidine kinase-like ATPase, C-terminal domain"/>
    <property type="match status" value="1"/>
</dbReference>
<dbReference type="OrthoDB" id="9803702at2"/>
<dbReference type="Pfam" id="PF10090">
    <property type="entry name" value="HPTransfase"/>
    <property type="match status" value="1"/>
</dbReference>
<evidence type="ECO:0000259" key="1">
    <source>
        <dbReference type="Pfam" id="PF10090"/>
    </source>
</evidence>
<dbReference type="Gene3D" id="1.10.287.130">
    <property type="match status" value="1"/>
</dbReference>
<dbReference type="InterPro" id="IPR036890">
    <property type="entry name" value="HATPase_C_sf"/>
</dbReference>
<evidence type="ECO:0000313" key="3">
    <source>
        <dbReference type="Proteomes" id="UP000198914"/>
    </source>
</evidence>
<keyword evidence="2" id="KW-0808">Transferase</keyword>
<protein>
    <submittedName>
        <fullName evidence="2">Histidine phosphotransferase ChpT</fullName>
    </submittedName>
</protein>
<proteinExistence type="predicted"/>
<evidence type="ECO:0000313" key="2">
    <source>
        <dbReference type="EMBL" id="SDY92770.1"/>
    </source>
</evidence>
<dbReference type="InterPro" id="IPR018762">
    <property type="entry name" value="ChpT_C"/>
</dbReference>
<accession>A0A1H3NVM6</accession>